<evidence type="ECO:0000256" key="4">
    <source>
        <dbReference type="PROSITE-ProRule" id="PRU00335"/>
    </source>
</evidence>
<evidence type="ECO:0000256" key="5">
    <source>
        <dbReference type="SAM" id="MobiDB-lite"/>
    </source>
</evidence>
<gene>
    <name evidence="7" type="ORF">KALB_1268</name>
</gene>
<dbReference type="KEGG" id="kal:KALB_1268"/>
<feature type="domain" description="HTH tetR-type" evidence="6">
    <location>
        <begin position="29"/>
        <end position="88"/>
    </location>
</feature>
<evidence type="ECO:0000256" key="3">
    <source>
        <dbReference type="ARBA" id="ARBA00023163"/>
    </source>
</evidence>
<dbReference type="SUPFAM" id="SSF46689">
    <property type="entry name" value="Homeodomain-like"/>
    <property type="match status" value="1"/>
</dbReference>
<dbReference type="AlphaFoldDB" id="W5W2C1"/>
<dbReference type="HOGENOM" id="CLU_069356_17_1_11"/>
<accession>W5W2C1</accession>
<reference evidence="7 8" key="1">
    <citation type="journal article" date="2014" name="BMC Genomics">
        <title>Complete genome sequence of producer of the glycopeptide antibiotic Aculeximycin Kutzneria albida DSM 43870T, a representative of minor genus of Pseudonocardiaceae.</title>
        <authorList>
            <person name="Rebets Y."/>
            <person name="Tokovenko B."/>
            <person name="Lushchyk I."/>
            <person name="Ruckert C."/>
            <person name="Zaburannyi N."/>
            <person name="Bechthold A."/>
            <person name="Kalinowski J."/>
            <person name="Luzhetskyy A."/>
        </authorList>
    </citation>
    <scope>NUCLEOTIDE SEQUENCE [LARGE SCALE GENOMIC DNA]</scope>
    <source>
        <strain evidence="7">DSM 43870</strain>
    </source>
</reference>
<protein>
    <recommendedName>
        <fullName evidence="6">HTH tetR-type domain-containing protein</fullName>
    </recommendedName>
</protein>
<dbReference type="SUPFAM" id="SSF48498">
    <property type="entry name" value="Tetracyclin repressor-like, C-terminal domain"/>
    <property type="match status" value="1"/>
</dbReference>
<dbReference type="Pfam" id="PF21597">
    <property type="entry name" value="TetR_C_43"/>
    <property type="match status" value="1"/>
</dbReference>
<dbReference type="Proteomes" id="UP000019225">
    <property type="component" value="Chromosome"/>
</dbReference>
<dbReference type="PRINTS" id="PR00455">
    <property type="entry name" value="HTHTETR"/>
</dbReference>
<dbReference type="GO" id="GO:0003700">
    <property type="term" value="F:DNA-binding transcription factor activity"/>
    <property type="evidence" value="ECO:0007669"/>
    <property type="project" value="TreeGrafter"/>
</dbReference>
<name>W5W2C1_9PSEU</name>
<proteinExistence type="predicted"/>
<dbReference type="PATRIC" id="fig|1449976.3.peg.1271"/>
<dbReference type="InterPro" id="IPR050109">
    <property type="entry name" value="HTH-type_TetR-like_transc_reg"/>
</dbReference>
<dbReference type="InterPro" id="IPR009057">
    <property type="entry name" value="Homeodomain-like_sf"/>
</dbReference>
<evidence type="ECO:0000256" key="2">
    <source>
        <dbReference type="ARBA" id="ARBA00023125"/>
    </source>
</evidence>
<dbReference type="PROSITE" id="PS50977">
    <property type="entry name" value="HTH_TETR_2"/>
    <property type="match status" value="1"/>
</dbReference>
<feature type="region of interest" description="Disordered" evidence="5">
    <location>
        <begin position="1"/>
        <end position="26"/>
    </location>
</feature>
<dbReference type="EMBL" id="CP007155">
    <property type="protein sequence ID" value="AHH94641.1"/>
    <property type="molecule type" value="Genomic_DNA"/>
</dbReference>
<evidence type="ECO:0000313" key="7">
    <source>
        <dbReference type="EMBL" id="AHH94641.1"/>
    </source>
</evidence>
<dbReference type="PANTHER" id="PTHR30055:SF234">
    <property type="entry name" value="HTH-TYPE TRANSCRIPTIONAL REGULATOR BETI"/>
    <property type="match status" value="1"/>
</dbReference>
<keyword evidence="3" id="KW-0804">Transcription</keyword>
<dbReference type="InterPro" id="IPR036271">
    <property type="entry name" value="Tet_transcr_reg_TetR-rel_C_sf"/>
</dbReference>
<dbReference type="Pfam" id="PF00440">
    <property type="entry name" value="TetR_N"/>
    <property type="match status" value="1"/>
</dbReference>
<sequence>MGAPGALRFQGVTEGDPTASGKPLRADARRNRARVLAVAQDVFEEEGLAVPIDEIARRAGVGVGTVYRHFPTKESLFEAIVVDRLQRIGSQARELAGAEDPGAAFFEFFARMVRDATLNRALSDALAATTDFDELATTEASRSMMEGLGELLRQAQRSGAVRPDIGVAEVKALIVGCLSMRRHSADQPELVVSVVCDGMRA</sequence>
<keyword evidence="1" id="KW-0805">Transcription regulation</keyword>
<dbReference type="PANTHER" id="PTHR30055">
    <property type="entry name" value="HTH-TYPE TRANSCRIPTIONAL REGULATOR RUTR"/>
    <property type="match status" value="1"/>
</dbReference>
<feature type="DNA-binding region" description="H-T-H motif" evidence="4">
    <location>
        <begin position="51"/>
        <end position="70"/>
    </location>
</feature>
<evidence type="ECO:0000313" key="8">
    <source>
        <dbReference type="Proteomes" id="UP000019225"/>
    </source>
</evidence>
<dbReference type="InterPro" id="IPR049445">
    <property type="entry name" value="TetR_SbtR-like_C"/>
</dbReference>
<dbReference type="STRING" id="1449976.KALB_1268"/>
<keyword evidence="2 4" id="KW-0238">DNA-binding</keyword>
<dbReference type="InterPro" id="IPR001647">
    <property type="entry name" value="HTH_TetR"/>
</dbReference>
<organism evidence="7 8">
    <name type="scientific">Kutzneria albida DSM 43870</name>
    <dbReference type="NCBI Taxonomy" id="1449976"/>
    <lineage>
        <taxon>Bacteria</taxon>
        <taxon>Bacillati</taxon>
        <taxon>Actinomycetota</taxon>
        <taxon>Actinomycetes</taxon>
        <taxon>Pseudonocardiales</taxon>
        <taxon>Pseudonocardiaceae</taxon>
        <taxon>Kutzneria</taxon>
    </lineage>
</organism>
<dbReference type="eggNOG" id="COG1309">
    <property type="taxonomic scope" value="Bacteria"/>
</dbReference>
<dbReference type="GO" id="GO:0000976">
    <property type="term" value="F:transcription cis-regulatory region binding"/>
    <property type="evidence" value="ECO:0007669"/>
    <property type="project" value="TreeGrafter"/>
</dbReference>
<evidence type="ECO:0000259" key="6">
    <source>
        <dbReference type="PROSITE" id="PS50977"/>
    </source>
</evidence>
<evidence type="ECO:0000256" key="1">
    <source>
        <dbReference type="ARBA" id="ARBA00023015"/>
    </source>
</evidence>
<dbReference type="Gene3D" id="1.10.357.10">
    <property type="entry name" value="Tetracycline Repressor, domain 2"/>
    <property type="match status" value="1"/>
</dbReference>
<keyword evidence="8" id="KW-1185">Reference proteome</keyword>